<accession>A0ABQ9XYB3</accession>
<evidence type="ECO:0000256" key="6">
    <source>
        <dbReference type="SAM" id="MobiDB-lite"/>
    </source>
</evidence>
<evidence type="ECO:0000313" key="8">
    <source>
        <dbReference type="Proteomes" id="UP001281761"/>
    </source>
</evidence>
<keyword evidence="5" id="KW-0325">Glycoprotein</keyword>
<dbReference type="InterPro" id="IPR029058">
    <property type="entry name" value="AB_hydrolase_fold"/>
</dbReference>
<evidence type="ECO:0000256" key="5">
    <source>
        <dbReference type="ARBA" id="ARBA00023180"/>
    </source>
</evidence>
<gene>
    <name evidence="7" type="ORF">BLNAU_8549</name>
</gene>
<proteinExistence type="inferred from homology"/>
<comment type="similarity">
    <text evidence="1">Belongs to the peptidase S28 family.</text>
</comment>
<feature type="region of interest" description="Disordered" evidence="6">
    <location>
        <begin position="228"/>
        <end position="252"/>
    </location>
</feature>
<dbReference type="PANTHER" id="PTHR11010:SF11">
    <property type="entry name" value="THYMUS-SPECIFIC SERINE PROTEASE"/>
    <property type="match status" value="1"/>
</dbReference>
<dbReference type="GO" id="GO:0004180">
    <property type="term" value="F:carboxypeptidase activity"/>
    <property type="evidence" value="ECO:0007669"/>
    <property type="project" value="UniProtKB-KW"/>
</dbReference>
<dbReference type="Gene3D" id="3.40.50.1820">
    <property type="entry name" value="alpha/beta hydrolase"/>
    <property type="match status" value="1"/>
</dbReference>
<keyword evidence="2" id="KW-0645">Protease</keyword>
<dbReference type="Proteomes" id="UP001281761">
    <property type="component" value="Unassembled WGS sequence"/>
</dbReference>
<organism evidence="7 8">
    <name type="scientific">Blattamonas nauphoetae</name>
    <dbReference type="NCBI Taxonomy" id="2049346"/>
    <lineage>
        <taxon>Eukaryota</taxon>
        <taxon>Metamonada</taxon>
        <taxon>Preaxostyla</taxon>
        <taxon>Oxymonadida</taxon>
        <taxon>Blattamonas</taxon>
    </lineage>
</organism>
<evidence type="ECO:0000256" key="2">
    <source>
        <dbReference type="ARBA" id="ARBA00022670"/>
    </source>
</evidence>
<keyword evidence="4" id="KW-0378">Hydrolase</keyword>
<sequence length="252" mass="28582">MWTYTFRSRNGIRISTSRQQRRSADRRTAPIMEPREEPEWSQLEAVRWMVWLTGNTTDVEYPMNNPVCWHSPGAASGQYCGETVDIAHQSFTTTLKERMNKFVGTIFEYLETDCFDFSSSRERLSSDVVSETQSSRQWMYQVCTEFGYFQVAPAENSLRSALIDSQYHLDLCKAIFGKEFVPNIEGINRRYGGLDVKGNNIIFSNGEKDPWKMLSILNASLATRTSTAGTSNGGHVVPEDGRVGTTITHPSF</sequence>
<feature type="region of interest" description="Disordered" evidence="6">
    <location>
        <begin position="16"/>
        <end position="36"/>
    </location>
</feature>
<keyword evidence="8" id="KW-1185">Reference proteome</keyword>
<protein>
    <submittedName>
        <fullName evidence="7">Serine carboxypeptidase S28 family protein</fullName>
    </submittedName>
</protein>
<keyword evidence="3" id="KW-0732">Signal</keyword>
<evidence type="ECO:0000256" key="4">
    <source>
        <dbReference type="ARBA" id="ARBA00022801"/>
    </source>
</evidence>
<reference evidence="7 8" key="1">
    <citation type="journal article" date="2022" name="bioRxiv">
        <title>Genomics of Preaxostyla Flagellates Illuminates Evolutionary Transitions and the Path Towards Mitochondrial Loss.</title>
        <authorList>
            <person name="Novak L.V.F."/>
            <person name="Treitli S.C."/>
            <person name="Pyrih J."/>
            <person name="Halakuc P."/>
            <person name="Pipaliya S.V."/>
            <person name="Vacek V."/>
            <person name="Brzon O."/>
            <person name="Soukal P."/>
            <person name="Eme L."/>
            <person name="Dacks J.B."/>
            <person name="Karnkowska A."/>
            <person name="Elias M."/>
            <person name="Hampl V."/>
        </authorList>
    </citation>
    <scope>NUCLEOTIDE SEQUENCE [LARGE SCALE GENOMIC DNA]</scope>
    <source>
        <strain evidence="7">NAU3</strain>
        <tissue evidence="7">Gut</tissue>
    </source>
</reference>
<evidence type="ECO:0000313" key="7">
    <source>
        <dbReference type="EMBL" id="KAK2956495.1"/>
    </source>
</evidence>
<feature type="compositionally biased region" description="Basic and acidic residues" evidence="6">
    <location>
        <begin position="22"/>
        <end position="36"/>
    </location>
</feature>
<dbReference type="InterPro" id="IPR008758">
    <property type="entry name" value="Peptidase_S28"/>
</dbReference>
<keyword evidence="7" id="KW-0121">Carboxypeptidase</keyword>
<dbReference type="EMBL" id="JARBJD010000055">
    <property type="protein sequence ID" value="KAK2956495.1"/>
    <property type="molecule type" value="Genomic_DNA"/>
</dbReference>
<name>A0ABQ9XYB3_9EUKA</name>
<comment type="caution">
    <text evidence="7">The sequence shown here is derived from an EMBL/GenBank/DDBJ whole genome shotgun (WGS) entry which is preliminary data.</text>
</comment>
<evidence type="ECO:0000256" key="1">
    <source>
        <dbReference type="ARBA" id="ARBA00011079"/>
    </source>
</evidence>
<evidence type="ECO:0000256" key="3">
    <source>
        <dbReference type="ARBA" id="ARBA00022729"/>
    </source>
</evidence>
<dbReference type="PANTHER" id="PTHR11010">
    <property type="entry name" value="PROTEASE S28 PRO-X CARBOXYPEPTIDASE-RELATED"/>
    <property type="match status" value="1"/>
</dbReference>
<dbReference type="Pfam" id="PF05577">
    <property type="entry name" value="Peptidase_S28"/>
    <property type="match status" value="1"/>
</dbReference>